<evidence type="ECO:0000256" key="1">
    <source>
        <dbReference type="SAM" id="MobiDB-lite"/>
    </source>
</evidence>
<gene>
    <name evidence="2" type="ORF">V1264_012891</name>
</gene>
<organism evidence="2 3">
    <name type="scientific">Littorina saxatilis</name>
    <dbReference type="NCBI Taxonomy" id="31220"/>
    <lineage>
        <taxon>Eukaryota</taxon>
        <taxon>Metazoa</taxon>
        <taxon>Spiralia</taxon>
        <taxon>Lophotrochozoa</taxon>
        <taxon>Mollusca</taxon>
        <taxon>Gastropoda</taxon>
        <taxon>Caenogastropoda</taxon>
        <taxon>Littorinimorpha</taxon>
        <taxon>Littorinoidea</taxon>
        <taxon>Littorinidae</taxon>
        <taxon>Littorina</taxon>
    </lineage>
</organism>
<reference evidence="2 3" key="1">
    <citation type="submission" date="2024-02" db="EMBL/GenBank/DDBJ databases">
        <title>Chromosome-scale genome assembly of the rough periwinkle Littorina saxatilis.</title>
        <authorList>
            <person name="De Jode A."/>
            <person name="Faria R."/>
            <person name="Formenti G."/>
            <person name="Sims Y."/>
            <person name="Smith T.P."/>
            <person name="Tracey A."/>
            <person name="Wood J.M.D."/>
            <person name="Zagrodzka Z.B."/>
            <person name="Johannesson K."/>
            <person name="Butlin R.K."/>
            <person name="Leder E.H."/>
        </authorList>
    </citation>
    <scope>NUCLEOTIDE SEQUENCE [LARGE SCALE GENOMIC DNA]</scope>
    <source>
        <strain evidence="2">Snail1</strain>
        <tissue evidence="2">Muscle</tissue>
    </source>
</reference>
<keyword evidence="3" id="KW-1185">Reference proteome</keyword>
<evidence type="ECO:0000313" key="2">
    <source>
        <dbReference type="EMBL" id="KAK7113640.1"/>
    </source>
</evidence>
<dbReference type="Proteomes" id="UP001374579">
    <property type="component" value="Unassembled WGS sequence"/>
</dbReference>
<protein>
    <submittedName>
        <fullName evidence="2">Uncharacterized protein</fullName>
    </submittedName>
</protein>
<name>A0AAN9BYI2_9CAEN</name>
<feature type="compositionally biased region" description="Low complexity" evidence="1">
    <location>
        <begin position="327"/>
        <end position="337"/>
    </location>
</feature>
<dbReference type="EMBL" id="JBAMIC010000002">
    <property type="protein sequence ID" value="KAK7113640.1"/>
    <property type="molecule type" value="Genomic_DNA"/>
</dbReference>
<dbReference type="AlphaFoldDB" id="A0AAN9BYI2"/>
<comment type="caution">
    <text evidence="2">The sequence shown here is derived from an EMBL/GenBank/DDBJ whole genome shotgun (WGS) entry which is preliminary data.</text>
</comment>
<proteinExistence type="predicted"/>
<feature type="region of interest" description="Disordered" evidence="1">
    <location>
        <begin position="150"/>
        <end position="182"/>
    </location>
</feature>
<feature type="region of interest" description="Disordered" evidence="1">
    <location>
        <begin position="311"/>
        <end position="340"/>
    </location>
</feature>
<feature type="region of interest" description="Disordered" evidence="1">
    <location>
        <begin position="16"/>
        <end position="47"/>
    </location>
</feature>
<feature type="compositionally biased region" description="Basic and acidic residues" evidence="1">
    <location>
        <begin position="94"/>
        <end position="106"/>
    </location>
</feature>
<accession>A0AAN9BYI2</accession>
<feature type="compositionally biased region" description="Basic and acidic residues" evidence="1">
    <location>
        <begin position="34"/>
        <end position="43"/>
    </location>
</feature>
<evidence type="ECO:0000313" key="3">
    <source>
        <dbReference type="Proteomes" id="UP001374579"/>
    </source>
</evidence>
<sequence length="363" mass="39530">MAGKLKIGSHLFAKDDHEHYRNLPVLPRPTPSSYKDDSPRAADEMATDSTRCQHDSDCTHDAQCAGIGSEKHCICFETGTHCDAKPKPTPKLTPEPKPKDSPRAADEMATDSTRCQHDSDCTHDAQCAGIGSEKHCICFETGTHCDAKPKLTPKPTPKLTPEPKTKDHPEPETPLRDSSQSSLEATYCLDDDDCPPQAVCFDTGSDHKQCFCYTTRVFCKAQRKPQAVSPCGEQCPPNTVCDPSSGCKPICPDGNCKGLTPSEHDEQSNSSLDPTHCYNDEDCDEDATCVDANLGTKQCFCYETGDFCKSRQKQPDGSELQTTPPLSEASTSSLKSSFQRPQGMLEPVHGLISGGGFFVRFTT</sequence>
<feature type="region of interest" description="Disordered" evidence="1">
    <location>
        <begin position="85"/>
        <end position="110"/>
    </location>
</feature>
<feature type="compositionally biased region" description="Basic and acidic residues" evidence="1">
    <location>
        <begin position="161"/>
        <end position="175"/>
    </location>
</feature>